<dbReference type="Proteomes" id="UP000318582">
    <property type="component" value="Unassembled WGS sequence"/>
</dbReference>
<gene>
    <name evidence="2" type="ORF">PhCBS80983_g04569</name>
</gene>
<dbReference type="Pfam" id="PF12796">
    <property type="entry name" value="Ank_2"/>
    <property type="match status" value="1"/>
</dbReference>
<reference evidence="2 3" key="1">
    <citation type="journal article" date="2019" name="Sci. Rep.">
        <title>Comparative genomics of chytrid fungi reveal insights into the obligate biotrophic and pathogenic lifestyle of Synchytrium endobioticum.</title>
        <authorList>
            <person name="van de Vossenberg B.T.L.H."/>
            <person name="Warris S."/>
            <person name="Nguyen H.D.T."/>
            <person name="van Gent-Pelzer M.P.E."/>
            <person name="Joly D.L."/>
            <person name="van de Geest H.C."/>
            <person name="Bonants P.J.M."/>
            <person name="Smith D.S."/>
            <person name="Levesque C.A."/>
            <person name="van der Lee T.A.J."/>
        </authorList>
    </citation>
    <scope>NUCLEOTIDE SEQUENCE [LARGE SCALE GENOMIC DNA]</scope>
    <source>
        <strain evidence="2 3">CBS 809.83</strain>
    </source>
</reference>
<organism evidence="2 3">
    <name type="scientific">Powellomyces hirtus</name>
    <dbReference type="NCBI Taxonomy" id="109895"/>
    <lineage>
        <taxon>Eukaryota</taxon>
        <taxon>Fungi</taxon>
        <taxon>Fungi incertae sedis</taxon>
        <taxon>Chytridiomycota</taxon>
        <taxon>Chytridiomycota incertae sedis</taxon>
        <taxon>Chytridiomycetes</taxon>
        <taxon>Spizellomycetales</taxon>
        <taxon>Powellomycetaceae</taxon>
        <taxon>Powellomyces</taxon>
    </lineage>
</organism>
<dbReference type="PROSITE" id="PS50088">
    <property type="entry name" value="ANK_REPEAT"/>
    <property type="match status" value="2"/>
</dbReference>
<dbReference type="STRING" id="109895.A0A507DXU8"/>
<evidence type="ECO:0000256" key="1">
    <source>
        <dbReference type="PROSITE-ProRule" id="PRU00023"/>
    </source>
</evidence>
<sequence length="387" mass="42761">MSALPEAFPYWNFCYNTVWLLLPKAAHLQCAGELLRHAVYWGEHQALTRLLEGGVDANFGCAAALRYAILKRDTKSIDILVQFGVDVNVSNGALLREAILYLKRGCYDMVVYLVQKGALCTYRVLETAAKDEGLFRMLLSYMVDPNYNEVLCAAAAGPHKDLITEIVQREGVNVKYRESMPLRQAARKGTAETVQLLIDLGCDIHSRNNEALAWAALGGNVDTMRLLLDHGADASAMNGRALRKAVSHHMWKDPEVVKLLIQSQKTTAPPHTQIAGIDEALITAAQCGDLNVIRVLLDDGAADPEASDNRALRVAAAFGERALVSLLLDRATYIHTQPERVALLRQLVEESDGPSREGVEHAAFAGWVELETFLRETPYVDPFNREP</sequence>
<keyword evidence="1" id="KW-0040">ANK repeat</keyword>
<dbReference type="Gene3D" id="1.25.40.20">
    <property type="entry name" value="Ankyrin repeat-containing domain"/>
    <property type="match status" value="2"/>
</dbReference>
<dbReference type="Pfam" id="PF00023">
    <property type="entry name" value="Ank"/>
    <property type="match status" value="1"/>
</dbReference>
<dbReference type="SMART" id="SM00248">
    <property type="entry name" value="ANK"/>
    <property type="match status" value="6"/>
</dbReference>
<dbReference type="SUPFAM" id="SSF48403">
    <property type="entry name" value="Ankyrin repeat"/>
    <property type="match status" value="1"/>
</dbReference>
<dbReference type="PROSITE" id="PS50297">
    <property type="entry name" value="ANK_REP_REGION"/>
    <property type="match status" value="2"/>
</dbReference>
<protein>
    <submittedName>
        <fullName evidence="2">Uncharacterized protein</fullName>
    </submittedName>
</protein>
<feature type="repeat" description="ANK" evidence="1">
    <location>
        <begin position="177"/>
        <end position="209"/>
    </location>
</feature>
<dbReference type="InterPro" id="IPR036770">
    <property type="entry name" value="Ankyrin_rpt-contain_sf"/>
</dbReference>
<dbReference type="EMBL" id="QEAQ01000077">
    <property type="protein sequence ID" value="TPX56346.1"/>
    <property type="molecule type" value="Genomic_DNA"/>
</dbReference>
<dbReference type="PANTHER" id="PTHR46224">
    <property type="entry name" value="ANKYRIN REPEAT FAMILY PROTEIN"/>
    <property type="match status" value="1"/>
</dbReference>
<dbReference type="InterPro" id="IPR051616">
    <property type="entry name" value="Cul2-RING_E3_ligase_SR"/>
</dbReference>
<evidence type="ECO:0000313" key="3">
    <source>
        <dbReference type="Proteomes" id="UP000318582"/>
    </source>
</evidence>
<dbReference type="InterPro" id="IPR002110">
    <property type="entry name" value="Ankyrin_rpt"/>
</dbReference>
<dbReference type="PANTHER" id="PTHR46224:SF6">
    <property type="entry name" value="ANKYRIN REPEAT FAMILY PROTEIN"/>
    <property type="match status" value="1"/>
</dbReference>
<dbReference type="AlphaFoldDB" id="A0A507DXU8"/>
<keyword evidence="3" id="KW-1185">Reference proteome</keyword>
<comment type="caution">
    <text evidence="2">The sequence shown here is derived from an EMBL/GenBank/DDBJ whole genome shotgun (WGS) entry which is preliminary data.</text>
</comment>
<proteinExistence type="predicted"/>
<feature type="repeat" description="ANK" evidence="1">
    <location>
        <begin position="207"/>
        <end position="239"/>
    </location>
</feature>
<name>A0A507DXU8_9FUNG</name>
<evidence type="ECO:0000313" key="2">
    <source>
        <dbReference type="EMBL" id="TPX56346.1"/>
    </source>
</evidence>
<accession>A0A507DXU8</accession>